<dbReference type="EMBL" id="CP041186">
    <property type="protein sequence ID" value="QDG54063.1"/>
    <property type="molecule type" value="Genomic_DNA"/>
</dbReference>
<dbReference type="PANTHER" id="PTHR43025">
    <property type="entry name" value="MONOGALACTOSYLDIACYLGLYCEROL SYNTHASE"/>
    <property type="match status" value="1"/>
</dbReference>
<dbReference type="Gene3D" id="3.40.50.2000">
    <property type="entry name" value="Glycogen Phosphorylase B"/>
    <property type="match status" value="1"/>
</dbReference>
<organism evidence="2 3">
    <name type="scientific">Persicimonas caeni</name>
    <dbReference type="NCBI Taxonomy" id="2292766"/>
    <lineage>
        <taxon>Bacteria</taxon>
        <taxon>Deltaproteobacteria</taxon>
        <taxon>Bradymonadales</taxon>
        <taxon>Bradymonadaceae</taxon>
        <taxon>Persicimonas</taxon>
    </lineage>
</organism>
<sequence>MTDSGAQSDQAEKSTQSDNGAAESPSQGSATVWILVDRSAYQAAFETVAEHLRDAGCDAQIVTITEVIGSVAREALAGGAERLLRGLKVAFQGRTTEEDLLGAVRRARPDVIAVTNPRYGRALSFLESLSGIRTLQVGILPDFNLSTDWINSSLQAFIVPTDEHRERLVSSGFLGDRVLVAAPAIQAGFAREVERDETRGQFGFDKEKVVLVSAPGFSPHILEKMVFQATLVEADARFVFHHEGDSACAAALRRAADQYGLRAAMFGKVPDLERFVAASDLVVAPTTEPLLAEVLAQGRPLLLVGAEEQGAAQAEFLGERGAAHHVVDVLRLGSEIERMLDDEELAKATEAAEELGAMDGSEQVARALQLAVENADDWLSAPTDATGGPQQEAPGDEGDEEETTFEAGGPFETIGTGKPKRETAEAEPEGDKAQRTRREQTYTGISAAEAKEQLAELILMERELERKLAECEKQQERWRNRLELAREWNEQDLADEAKEILRGYLSDAEALEEDLVDVRRQKQKLKRAAGASGPSSDRRALPSGDGEPDRERQVEERFRKMELDRDLDDLKDKIRRELGD</sequence>
<dbReference type="SUPFAM" id="SSF53756">
    <property type="entry name" value="UDP-Glycosyltransferase/glycogen phosphorylase"/>
    <property type="match status" value="1"/>
</dbReference>
<accession>A0A5B8YC09</accession>
<dbReference type="AlphaFoldDB" id="A0A4Y6Q0M0"/>
<feature type="region of interest" description="Disordered" evidence="1">
    <location>
        <begin position="1"/>
        <end position="26"/>
    </location>
</feature>
<feature type="region of interest" description="Disordered" evidence="1">
    <location>
        <begin position="379"/>
        <end position="440"/>
    </location>
</feature>
<dbReference type="PANTHER" id="PTHR43025:SF3">
    <property type="entry name" value="MONOGALACTOSYLDIACYLGLYCEROL SYNTHASE 1, CHLOROPLASTIC"/>
    <property type="match status" value="1"/>
</dbReference>
<name>A0A4Y6Q0M0_PERCE</name>
<dbReference type="InterPro" id="IPR050519">
    <property type="entry name" value="Glycosyltransf_28_UgtP"/>
</dbReference>
<keyword evidence="3" id="KW-1185">Reference proteome</keyword>
<dbReference type="OrthoDB" id="5484263at2"/>
<feature type="compositionally biased region" description="Acidic residues" evidence="1">
    <location>
        <begin position="394"/>
        <end position="404"/>
    </location>
</feature>
<feature type="region of interest" description="Disordered" evidence="1">
    <location>
        <begin position="522"/>
        <end position="558"/>
    </location>
</feature>
<protein>
    <submittedName>
        <fullName evidence="2">Uncharacterized protein</fullName>
    </submittedName>
</protein>
<dbReference type="Proteomes" id="UP000315995">
    <property type="component" value="Chromosome"/>
</dbReference>
<feature type="compositionally biased region" description="Basic and acidic residues" evidence="1">
    <location>
        <begin position="547"/>
        <end position="558"/>
    </location>
</feature>
<dbReference type="RefSeq" id="WP_141200508.1">
    <property type="nucleotide sequence ID" value="NZ_CP041186.1"/>
</dbReference>
<proteinExistence type="predicted"/>
<evidence type="ECO:0000313" key="2">
    <source>
        <dbReference type="EMBL" id="QDG54063.1"/>
    </source>
</evidence>
<reference evidence="2 3" key="1">
    <citation type="submission" date="2019-06" db="EMBL/GenBank/DDBJ databases">
        <title>Persicimonas caeni gen. nov., sp. nov., a predatory bacterium isolated from solar saltern.</title>
        <authorList>
            <person name="Wang S."/>
        </authorList>
    </citation>
    <scope>NUCLEOTIDE SEQUENCE [LARGE SCALE GENOMIC DNA]</scope>
    <source>
        <strain evidence="2 3">YN101</strain>
    </source>
</reference>
<evidence type="ECO:0000256" key="1">
    <source>
        <dbReference type="SAM" id="MobiDB-lite"/>
    </source>
</evidence>
<accession>A0A4Y6Q0M0</accession>
<evidence type="ECO:0000313" key="3">
    <source>
        <dbReference type="Proteomes" id="UP000315995"/>
    </source>
</evidence>
<gene>
    <name evidence="2" type="ORF">FIV42_25970</name>
</gene>
<feature type="compositionally biased region" description="Basic and acidic residues" evidence="1">
    <location>
        <begin position="419"/>
        <end position="440"/>
    </location>
</feature>